<evidence type="ECO:0000313" key="1">
    <source>
        <dbReference type="EMBL" id="KAI4319788.1"/>
    </source>
</evidence>
<comment type="caution">
    <text evidence="1">The sequence shown here is derived from an EMBL/GenBank/DDBJ whole genome shotgun (WGS) entry which is preliminary data.</text>
</comment>
<evidence type="ECO:0000313" key="2">
    <source>
        <dbReference type="Proteomes" id="UP001057402"/>
    </source>
</evidence>
<name>A0ACB9M712_9MYRT</name>
<gene>
    <name evidence="1" type="ORF">MLD38_033348</name>
</gene>
<reference evidence="2" key="1">
    <citation type="journal article" date="2023" name="Front. Plant Sci.">
        <title>Chromosomal-level genome assembly of Melastoma candidum provides insights into trichome evolution.</title>
        <authorList>
            <person name="Zhong Y."/>
            <person name="Wu W."/>
            <person name="Sun C."/>
            <person name="Zou P."/>
            <person name="Liu Y."/>
            <person name="Dai S."/>
            <person name="Zhou R."/>
        </authorList>
    </citation>
    <scope>NUCLEOTIDE SEQUENCE [LARGE SCALE GENOMIC DNA]</scope>
</reference>
<dbReference type="Proteomes" id="UP001057402">
    <property type="component" value="Chromosome 10"/>
</dbReference>
<accession>A0ACB9M712</accession>
<keyword evidence="2" id="KW-1185">Reference proteome</keyword>
<dbReference type="EMBL" id="CM042889">
    <property type="protein sequence ID" value="KAI4319788.1"/>
    <property type="molecule type" value="Genomic_DNA"/>
</dbReference>
<organism evidence="1 2">
    <name type="scientific">Melastoma candidum</name>
    <dbReference type="NCBI Taxonomy" id="119954"/>
    <lineage>
        <taxon>Eukaryota</taxon>
        <taxon>Viridiplantae</taxon>
        <taxon>Streptophyta</taxon>
        <taxon>Embryophyta</taxon>
        <taxon>Tracheophyta</taxon>
        <taxon>Spermatophyta</taxon>
        <taxon>Magnoliopsida</taxon>
        <taxon>eudicotyledons</taxon>
        <taxon>Gunneridae</taxon>
        <taxon>Pentapetalae</taxon>
        <taxon>rosids</taxon>
        <taxon>malvids</taxon>
        <taxon>Myrtales</taxon>
        <taxon>Melastomataceae</taxon>
        <taxon>Melastomatoideae</taxon>
        <taxon>Melastomateae</taxon>
        <taxon>Melastoma</taxon>
    </lineage>
</organism>
<proteinExistence type="predicted"/>
<sequence length="160" mass="17356">MSKMKWVFSLVLRILALGATVSAAIVMGTSREKASFLSLSFEAKFSDIPSFKYFVIVEAVASLYCFLVMFLPARSSLWRFTIISDLIFTMLLTSSIAAALAVAQVGKYGNSHAGWLPICGQVPRYCDHVSGALGAGFAAVVIFLAILLSAIYSFLNPRLI</sequence>
<protein>
    <submittedName>
        <fullName evidence="1">Uncharacterized protein</fullName>
    </submittedName>
</protein>